<name>A0A9P3QA25_9MYCO</name>
<organism evidence="1 2">
    <name type="scientific">Mycobacterium kiyosense</name>
    <dbReference type="NCBI Taxonomy" id="2871094"/>
    <lineage>
        <taxon>Bacteria</taxon>
        <taxon>Bacillati</taxon>
        <taxon>Actinomycetota</taxon>
        <taxon>Actinomycetes</taxon>
        <taxon>Mycobacteriales</taxon>
        <taxon>Mycobacteriaceae</taxon>
        <taxon>Mycobacterium</taxon>
    </lineage>
</organism>
<dbReference type="AlphaFoldDB" id="A0A9P3QA25"/>
<proteinExistence type="predicted"/>
<keyword evidence="2" id="KW-1185">Reference proteome</keyword>
<protein>
    <submittedName>
        <fullName evidence="1">Uncharacterized protein</fullName>
    </submittedName>
</protein>
<gene>
    <name evidence="1" type="ORF">Mkiyose1413_46920</name>
</gene>
<evidence type="ECO:0000313" key="1">
    <source>
        <dbReference type="EMBL" id="GLD32809.1"/>
    </source>
</evidence>
<sequence>MVSPAAAAGDAGTVPELVLVAADDEAELEDELPEDFSSFEHPAMPATSAAAPKTINSSRFTKVLLQSFCGPTHDRCPSSMAGGAACCTDAY</sequence>
<reference evidence="1" key="1">
    <citation type="submission" date="2022-08" db="EMBL/GenBank/DDBJ databases">
        <title>Mycobacterium kiyosense sp. nov., scotochromogenic slow-glowing species isolated from respiratory specimens.</title>
        <authorList>
            <person name="Fukano H."/>
            <person name="Kazumi Y."/>
            <person name="Sakagami N."/>
            <person name="Ato M."/>
            <person name="Mitarai S."/>
            <person name="Hoshino Y."/>
        </authorList>
    </citation>
    <scope>NUCLEOTIDE SEQUENCE</scope>
    <source>
        <strain evidence="1">1413</strain>
    </source>
</reference>
<evidence type="ECO:0000313" key="2">
    <source>
        <dbReference type="Proteomes" id="UP001064782"/>
    </source>
</evidence>
<accession>A0A9P3QA25</accession>
<comment type="caution">
    <text evidence="1">The sequence shown here is derived from an EMBL/GenBank/DDBJ whole genome shotgun (WGS) entry which is preliminary data.</text>
</comment>
<dbReference type="EMBL" id="BRZI01000054">
    <property type="protein sequence ID" value="GLD32809.1"/>
    <property type="molecule type" value="Genomic_DNA"/>
</dbReference>
<dbReference type="Proteomes" id="UP001064782">
    <property type="component" value="Unassembled WGS sequence"/>
</dbReference>